<dbReference type="Pfam" id="PF13231">
    <property type="entry name" value="PMT_2"/>
    <property type="match status" value="1"/>
</dbReference>
<dbReference type="InterPro" id="IPR027005">
    <property type="entry name" value="PMT-like"/>
</dbReference>
<feature type="transmembrane region" description="Helical" evidence="1">
    <location>
        <begin position="405"/>
        <end position="431"/>
    </location>
</feature>
<keyword evidence="1" id="KW-1133">Transmembrane helix</keyword>
<feature type="transmembrane region" description="Helical" evidence="1">
    <location>
        <begin position="141"/>
        <end position="158"/>
    </location>
</feature>
<feature type="transmembrane region" description="Helical" evidence="1">
    <location>
        <begin position="348"/>
        <end position="365"/>
    </location>
</feature>
<dbReference type="AlphaFoldDB" id="A0A6J7TXH1"/>
<dbReference type="Pfam" id="PF16192">
    <property type="entry name" value="PMT_4TMC"/>
    <property type="match status" value="1"/>
</dbReference>
<feature type="domain" description="Protein O-mannosyl-transferase C-terminal four TM" evidence="3">
    <location>
        <begin position="261"/>
        <end position="445"/>
    </location>
</feature>
<sequence length="446" mass="51621">MTKALEGIRYLLLRRWLLLILAFSAIVRFVNLGRPNELVFDEIYYVDGARDFLKYGVEIEKGSAEFIVHPPVGKWVIASGIKLFGDNSFGWRFSTALLGTISILFVYLIAKHLFNSERWALLSAALVSLDGLHLVMSRTSLLDMTLMFFVLVGLYALLKENFWAAGFLFGLAFATKWSAVYYIAFFGVFYLVKDICRIRANKENDEGRVQNYLKATTLLTAQLGMLPLFVYVFSWFGWFKSTLGWSRNWGAENAGLLPDVLRSFWHYHSEMLDFHTHLTENHNYEAKAWSWLVMYRPTSFFYETPKGCGSSSCAQEVLALGTPLLWWSATIALLLLFISWLKTRQKSTGFILLAVGAGYLPWFVYPQRTTFTFYSIVFEPWLIMSLVAVLRIYYLSSFGNQKLKFYSIIFVTALIAANFLYHFPIFVGQIITYDEWHSLMWFKKWI</sequence>
<evidence type="ECO:0000259" key="2">
    <source>
        <dbReference type="Pfam" id="PF13231"/>
    </source>
</evidence>
<feature type="transmembrane region" description="Helical" evidence="1">
    <location>
        <begin position="212"/>
        <end position="238"/>
    </location>
</feature>
<feature type="transmembrane region" description="Helical" evidence="1">
    <location>
        <begin position="371"/>
        <end position="393"/>
    </location>
</feature>
<gene>
    <name evidence="4" type="ORF">UFOPK4366_00103</name>
</gene>
<dbReference type="PANTHER" id="PTHR10050">
    <property type="entry name" value="DOLICHYL-PHOSPHATE-MANNOSE--PROTEIN MANNOSYLTRANSFERASE"/>
    <property type="match status" value="1"/>
</dbReference>
<keyword evidence="1" id="KW-0812">Transmembrane</keyword>
<feature type="transmembrane region" description="Helical" evidence="1">
    <location>
        <begin position="164"/>
        <end position="192"/>
    </location>
</feature>
<protein>
    <submittedName>
        <fullName evidence="4">Unannotated protein</fullName>
    </submittedName>
</protein>
<evidence type="ECO:0000313" key="4">
    <source>
        <dbReference type="EMBL" id="CAB5058413.1"/>
    </source>
</evidence>
<keyword evidence="1" id="KW-0472">Membrane</keyword>
<name>A0A6J7TXH1_9ZZZZ</name>
<organism evidence="4">
    <name type="scientific">freshwater metagenome</name>
    <dbReference type="NCBI Taxonomy" id="449393"/>
    <lineage>
        <taxon>unclassified sequences</taxon>
        <taxon>metagenomes</taxon>
        <taxon>ecological metagenomes</taxon>
    </lineage>
</organism>
<feature type="transmembrane region" description="Helical" evidence="1">
    <location>
        <begin position="12"/>
        <end position="30"/>
    </location>
</feature>
<feature type="transmembrane region" description="Helical" evidence="1">
    <location>
        <begin position="324"/>
        <end position="341"/>
    </location>
</feature>
<dbReference type="PANTHER" id="PTHR10050:SF46">
    <property type="entry name" value="PROTEIN O-MANNOSYL-TRANSFERASE 2"/>
    <property type="match status" value="1"/>
</dbReference>
<feature type="transmembrane region" description="Helical" evidence="1">
    <location>
        <begin position="89"/>
        <end position="110"/>
    </location>
</feature>
<evidence type="ECO:0000259" key="3">
    <source>
        <dbReference type="Pfam" id="PF16192"/>
    </source>
</evidence>
<evidence type="ECO:0000256" key="1">
    <source>
        <dbReference type="SAM" id="Phobius"/>
    </source>
</evidence>
<proteinExistence type="predicted"/>
<feature type="domain" description="Glycosyltransferase RgtA/B/C/D-like" evidence="2">
    <location>
        <begin position="69"/>
        <end position="193"/>
    </location>
</feature>
<dbReference type="EMBL" id="CAFBQS010000007">
    <property type="protein sequence ID" value="CAB5058413.1"/>
    <property type="molecule type" value="Genomic_DNA"/>
</dbReference>
<dbReference type="InterPro" id="IPR032421">
    <property type="entry name" value="PMT_4TMC"/>
</dbReference>
<dbReference type="InterPro" id="IPR038731">
    <property type="entry name" value="RgtA/B/C-like"/>
</dbReference>
<accession>A0A6J7TXH1</accession>
<reference evidence="4" key="1">
    <citation type="submission" date="2020-05" db="EMBL/GenBank/DDBJ databases">
        <authorList>
            <person name="Chiriac C."/>
            <person name="Salcher M."/>
            <person name="Ghai R."/>
            <person name="Kavagutti S V."/>
        </authorList>
    </citation>
    <scope>NUCLEOTIDE SEQUENCE</scope>
</reference>